<reference evidence="2" key="2">
    <citation type="submission" date="2020-05" db="UniProtKB">
        <authorList>
            <consortium name="EnsemblMetazoa"/>
        </authorList>
    </citation>
    <scope>IDENTIFICATION</scope>
    <source>
        <strain evidence="2">Indian</strain>
    </source>
</reference>
<dbReference type="Proteomes" id="UP000076408">
    <property type="component" value="Unassembled WGS sequence"/>
</dbReference>
<dbReference type="STRING" id="30069.A0A182XZC0"/>
<dbReference type="VEuPathDB" id="VectorBase:ASTE001736"/>
<feature type="region of interest" description="Disordered" evidence="1">
    <location>
        <begin position="37"/>
        <end position="69"/>
    </location>
</feature>
<feature type="region of interest" description="Disordered" evidence="1">
    <location>
        <begin position="158"/>
        <end position="195"/>
    </location>
</feature>
<dbReference type="OMA" id="QHRIHVA"/>
<organism evidence="2 3">
    <name type="scientific">Anopheles stephensi</name>
    <name type="common">Indo-Pakistan malaria mosquito</name>
    <dbReference type="NCBI Taxonomy" id="30069"/>
    <lineage>
        <taxon>Eukaryota</taxon>
        <taxon>Metazoa</taxon>
        <taxon>Ecdysozoa</taxon>
        <taxon>Arthropoda</taxon>
        <taxon>Hexapoda</taxon>
        <taxon>Insecta</taxon>
        <taxon>Pterygota</taxon>
        <taxon>Neoptera</taxon>
        <taxon>Endopterygota</taxon>
        <taxon>Diptera</taxon>
        <taxon>Nematocera</taxon>
        <taxon>Culicoidea</taxon>
        <taxon>Culicidae</taxon>
        <taxon>Anophelinae</taxon>
        <taxon>Anopheles</taxon>
    </lineage>
</organism>
<proteinExistence type="predicted"/>
<evidence type="ECO:0000256" key="1">
    <source>
        <dbReference type="SAM" id="MobiDB-lite"/>
    </source>
</evidence>
<name>A0A182XZC0_ANOST</name>
<dbReference type="EnsemblMetazoa" id="ASTEI01556-RA">
    <property type="protein sequence ID" value="ASTEI01556-PA"/>
    <property type="gene ID" value="ASTEI01556"/>
</dbReference>
<protein>
    <submittedName>
        <fullName evidence="2">Uncharacterized protein</fullName>
    </submittedName>
</protein>
<accession>A0A182XZC0</accession>
<evidence type="ECO:0000313" key="2">
    <source>
        <dbReference type="EnsemblMetazoa" id="ASTEI01556-PA"/>
    </source>
</evidence>
<reference evidence="3" key="1">
    <citation type="journal article" date="2014" name="Genome Biol.">
        <title>Genome analysis of a major urban malaria vector mosquito, Anopheles stephensi.</title>
        <authorList>
            <person name="Jiang X."/>
            <person name="Peery A."/>
            <person name="Hall A.B."/>
            <person name="Sharma A."/>
            <person name="Chen X.G."/>
            <person name="Waterhouse R.M."/>
            <person name="Komissarov A."/>
            <person name="Riehle M.M."/>
            <person name="Shouche Y."/>
            <person name="Sharakhova M.V."/>
            <person name="Lawson D."/>
            <person name="Pakpour N."/>
            <person name="Arensburger P."/>
            <person name="Davidson V.L."/>
            <person name="Eiglmeier K."/>
            <person name="Emrich S."/>
            <person name="George P."/>
            <person name="Kennedy R.C."/>
            <person name="Mane S.P."/>
            <person name="Maslen G."/>
            <person name="Oringanje C."/>
            <person name="Qi Y."/>
            <person name="Settlage R."/>
            <person name="Tojo M."/>
            <person name="Tubio J.M."/>
            <person name="Unger M.F."/>
            <person name="Wang B."/>
            <person name="Vernick K.D."/>
            <person name="Ribeiro J.M."/>
            <person name="James A.A."/>
            <person name="Michel K."/>
            <person name="Riehle M.A."/>
            <person name="Luckhart S."/>
            <person name="Sharakhov I.V."/>
            <person name="Tu Z."/>
        </authorList>
    </citation>
    <scope>NUCLEOTIDE SEQUENCE [LARGE SCALE GENOMIC DNA]</scope>
    <source>
        <strain evidence="3">Indian</strain>
    </source>
</reference>
<keyword evidence="3" id="KW-1185">Reference proteome</keyword>
<feature type="compositionally biased region" description="Polar residues" evidence="1">
    <location>
        <begin position="58"/>
        <end position="67"/>
    </location>
</feature>
<sequence>MAASAALGRAPDTITLSAISNRACSCGAKPDLPGGPSIRAADCSPKSSPDDDIFHHTAPNSSNVGKQNDSKHNLGIMVHQLSELTDRIGNLESSLKHDIRTILEILHQQQQLQMQIQQQQHTFAQQHQQMHQMHTGKTAMSSYQPSESDFSFDMCGAPMDPRDVKHQQPPSAQHRIHVARSVSQPECSDDRSLFK</sequence>
<dbReference type="VEuPathDB" id="VectorBase:ASTEI20_040456"/>
<dbReference type="AlphaFoldDB" id="A0A182XZC0"/>
<dbReference type="VEuPathDB" id="VectorBase:ASTEI01556"/>
<evidence type="ECO:0000313" key="3">
    <source>
        <dbReference type="Proteomes" id="UP000076408"/>
    </source>
</evidence>